<proteinExistence type="predicted"/>
<dbReference type="OrthoDB" id="5876346at2759"/>
<sequence>MSHISQHTAVSRSSSSNHVGPMAVNMFANSNQTVWPAAGAPTPMNSGYMVGGYDTPSGYDVSSAVPTQTPCSIPQLMGAEVQIMDSQSVNPGDLHPAEMGDMNSPPMVNYRNNGVLFKPESVDYSYESAQMYQQVLTQPVYPSQHEPPVVRTAAGGECDGLIKFEEPSDYEQPFDGADAEAYGNYDMVQNMAVAQHVHTVAAVE</sequence>
<name>A0A3P7IIA3_STRVU</name>
<protein>
    <submittedName>
        <fullName evidence="1">Uncharacterized protein</fullName>
    </submittedName>
</protein>
<dbReference type="Proteomes" id="UP000270094">
    <property type="component" value="Unassembled WGS sequence"/>
</dbReference>
<keyword evidence="2" id="KW-1185">Reference proteome</keyword>
<dbReference type="AlphaFoldDB" id="A0A3P7IIA3"/>
<evidence type="ECO:0000313" key="1">
    <source>
        <dbReference type="EMBL" id="VDM69316.1"/>
    </source>
</evidence>
<gene>
    <name evidence="1" type="ORF">SVUK_LOCUS4314</name>
</gene>
<accession>A0A3P7IIA3</accession>
<evidence type="ECO:0000313" key="2">
    <source>
        <dbReference type="Proteomes" id="UP000270094"/>
    </source>
</evidence>
<organism evidence="1 2">
    <name type="scientific">Strongylus vulgaris</name>
    <name type="common">Blood worm</name>
    <dbReference type="NCBI Taxonomy" id="40348"/>
    <lineage>
        <taxon>Eukaryota</taxon>
        <taxon>Metazoa</taxon>
        <taxon>Ecdysozoa</taxon>
        <taxon>Nematoda</taxon>
        <taxon>Chromadorea</taxon>
        <taxon>Rhabditida</taxon>
        <taxon>Rhabditina</taxon>
        <taxon>Rhabditomorpha</taxon>
        <taxon>Strongyloidea</taxon>
        <taxon>Strongylidae</taxon>
        <taxon>Strongylus</taxon>
    </lineage>
</organism>
<feature type="non-terminal residue" evidence="1">
    <location>
        <position position="204"/>
    </location>
</feature>
<dbReference type="EMBL" id="UYYB01011799">
    <property type="protein sequence ID" value="VDM69316.1"/>
    <property type="molecule type" value="Genomic_DNA"/>
</dbReference>
<reference evidence="1 2" key="1">
    <citation type="submission" date="2018-11" db="EMBL/GenBank/DDBJ databases">
        <authorList>
            <consortium name="Pathogen Informatics"/>
        </authorList>
    </citation>
    <scope>NUCLEOTIDE SEQUENCE [LARGE SCALE GENOMIC DNA]</scope>
</reference>